<name>A0A0A9DC23_ARUDO</name>
<sequence>MVPCHYASGTPCGGMLVMIQFSNEHRCRNSSSKKHLAVACLAPLVPLSVRLGYTYTYTPTLTFSRRPLSWSGSRSGPGLGPGAGAVSVWLVSPWPTSPSPAWPQTRR</sequence>
<dbReference type="AlphaFoldDB" id="A0A0A9DC23"/>
<protein>
    <submittedName>
        <fullName evidence="1">Uncharacterized protein</fullName>
    </submittedName>
</protein>
<evidence type="ECO:0000313" key="1">
    <source>
        <dbReference type="EMBL" id="JAD83195.1"/>
    </source>
</evidence>
<reference evidence="1" key="2">
    <citation type="journal article" date="2015" name="Data Brief">
        <title>Shoot transcriptome of the giant reed, Arundo donax.</title>
        <authorList>
            <person name="Barrero R.A."/>
            <person name="Guerrero F.D."/>
            <person name="Moolhuijzen P."/>
            <person name="Goolsby J.A."/>
            <person name="Tidwell J."/>
            <person name="Bellgard S.E."/>
            <person name="Bellgard M.I."/>
        </authorList>
    </citation>
    <scope>NUCLEOTIDE SEQUENCE</scope>
    <source>
        <tissue evidence="1">Shoot tissue taken approximately 20 cm above the soil surface</tissue>
    </source>
</reference>
<dbReference type="EMBL" id="GBRH01214700">
    <property type="protein sequence ID" value="JAD83195.1"/>
    <property type="molecule type" value="Transcribed_RNA"/>
</dbReference>
<proteinExistence type="predicted"/>
<accession>A0A0A9DC23</accession>
<organism evidence="1">
    <name type="scientific">Arundo donax</name>
    <name type="common">Giant reed</name>
    <name type="synonym">Donax arundinaceus</name>
    <dbReference type="NCBI Taxonomy" id="35708"/>
    <lineage>
        <taxon>Eukaryota</taxon>
        <taxon>Viridiplantae</taxon>
        <taxon>Streptophyta</taxon>
        <taxon>Embryophyta</taxon>
        <taxon>Tracheophyta</taxon>
        <taxon>Spermatophyta</taxon>
        <taxon>Magnoliopsida</taxon>
        <taxon>Liliopsida</taxon>
        <taxon>Poales</taxon>
        <taxon>Poaceae</taxon>
        <taxon>PACMAD clade</taxon>
        <taxon>Arundinoideae</taxon>
        <taxon>Arundineae</taxon>
        <taxon>Arundo</taxon>
    </lineage>
</organism>
<reference evidence="1" key="1">
    <citation type="submission" date="2014-09" db="EMBL/GenBank/DDBJ databases">
        <authorList>
            <person name="Magalhaes I.L.F."/>
            <person name="Oliveira U."/>
            <person name="Santos F.R."/>
            <person name="Vidigal T.H.D.A."/>
            <person name="Brescovit A.D."/>
            <person name="Santos A.J."/>
        </authorList>
    </citation>
    <scope>NUCLEOTIDE SEQUENCE</scope>
    <source>
        <tissue evidence="1">Shoot tissue taken approximately 20 cm above the soil surface</tissue>
    </source>
</reference>